<protein>
    <submittedName>
        <fullName evidence="3">Tripartite tricarboxylate transporter substrate binding protein</fullName>
    </submittedName>
</protein>
<proteinExistence type="inferred from homology"/>
<comment type="caution">
    <text evidence="3">The sequence shown here is derived from an EMBL/GenBank/DDBJ whole genome shotgun (WGS) entry which is preliminary data.</text>
</comment>
<evidence type="ECO:0000256" key="1">
    <source>
        <dbReference type="ARBA" id="ARBA00006987"/>
    </source>
</evidence>
<keyword evidence="4" id="KW-1185">Reference proteome</keyword>
<gene>
    <name evidence="3" type="ORF">GCM10023144_35470</name>
</gene>
<dbReference type="SUPFAM" id="SSF53850">
    <property type="entry name" value="Periplasmic binding protein-like II"/>
    <property type="match status" value="1"/>
</dbReference>
<dbReference type="PANTHER" id="PTHR42928">
    <property type="entry name" value="TRICARBOXYLATE-BINDING PROTEIN"/>
    <property type="match status" value="1"/>
</dbReference>
<comment type="similarity">
    <text evidence="1">Belongs to the UPF0065 (bug) family.</text>
</comment>
<dbReference type="RefSeq" id="WP_345251213.1">
    <property type="nucleotide sequence ID" value="NZ_BAABFO010000019.1"/>
</dbReference>
<dbReference type="Pfam" id="PF03401">
    <property type="entry name" value="TctC"/>
    <property type="match status" value="1"/>
</dbReference>
<dbReference type="CDD" id="cd07012">
    <property type="entry name" value="PBP2_Bug_TTT"/>
    <property type="match status" value="1"/>
</dbReference>
<evidence type="ECO:0000313" key="4">
    <source>
        <dbReference type="Proteomes" id="UP001501671"/>
    </source>
</evidence>
<feature type="chain" id="PRO_5046611497" evidence="2">
    <location>
        <begin position="18"/>
        <end position="327"/>
    </location>
</feature>
<dbReference type="EMBL" id="BAABFO010000019">
    <property type="protein sequence ID" value="GAA4338427.1"/>
    <property type="molecule type" value="Genomic_DNA"/>
</dbReference>
<reference evidence="4" key="1">
    <citation type="journal article" date="2019" name="Int. J. Syst. Evol. Microbiol.">
        <title>The Global Catalogue of Microorganisms (GCM) 10K type strain sequencing project: providing services to taxonomists for standard genome sequencing and annotation.</title>
        <authorList>
            <consortium name="The Broad Institute Genomics Platform"/>
            <consortium name="The Broad Institute Genome Sequencing Center for Infectious Disease"/>
            <person name="Wu L."/>
            <person name="Ma J."/>
        </authorList>
    </citation>
    <scope>NUCLEOTIDE SEQUENCE [LARGE SCALE GENOMIC DNA]</scope>
    <source>
        <strain evidence="4">JCM 17666</strain>
    </source>
</reference>
<sequence length="327" mass="34128">MKHFIPAAAGAIAMALAAVSGGRALGQEFPAKPIRVISGWAPGGPTDVVARIIFNDLAKKLGQSIVVDTRPGAGGTIGSTQAAAADPDGYTLLYGTATVATMPDLYNRPDLIPDKAFEAISCTVKVPLALLVGSDFPARTAQEFVQLVKANPGKYFQGSSGGGSPDHLAGVLFAKELGLRYTHVPYKGNAGALTDLIAGNISFMFAGALQAAKPMIEAGKVRALAVSTAKRSAVLPDVPTVSETVAKGFDIGTWQVLMAPKGTPKAIIDRINGAMNEVLADPKIQQTLIERQGAETMGGSPQQCTAFVNGEHRRWSELIRANHLTAE</sequence>
<dbReference type="PANTHER" id="PTHR42928:SF5">
    <property type="entry name" value="BLR1237 PROTEIN"/>
    <property type="match status" value="1"/>
</dbReference>
<keyword evidence="2" id="KW-0732">Signal</keyword>
<evidence type="ECO:0000256" key="2">
    <source>
        <dbReference type="SAM" id="SignalP"/>
    </source>
</evidence>
<organism evidence="3 4">
    <name type="scientific">Pigmentiphaga soli</name>
    <dbReference type="NCBI Taxonomy" id="1007095"/>
    <lineage>
        <taxon>Bacteria</taxon>
        <taxon>Pseudomonadati</taxon>
        <taxon>Pseudomonadota</taxon>
        <taxon>Betaproteobacteria</taxon>
        <taxon>Burkholderiales</taxon>
        <taxon>Alcaligenaceae</taxon>
        <taxon>Pigmentiphaga</taxon>
    </lineage>
</organism>
<dbReference type="InterPro" id="IPR042100">
    <property type="entry name" value="Bug_dom1"/>
</dbReference>
<name>A0ABP8HEW0_9BURK</name>
<feature type="signal peptide" evidence="2">
    <location>
        <begin position="1"/>
        <end position="17"/>
    </location>
</feature>
<dbReference type="Gene3D" id="3.40.190.150">
    <property type="entry name" value="Bordetella uptake gene, domain 1"/>
    <property type="match status" value="1"/>
</dbReference>
<evidence type="ECO:0000313" key="3">
    <source>
        <dbReference type="EMBL" id="GAA4338427.1"/>
    </source>
</evidence>
<accession>A0ABP8HEW0</accession>
<dbReference type="Proteomes" id="UP001501671">
    <property type="component" value="Unassembled WGS sequence"/>
</dbReference>
<dbReference type="InterPro" id="IPR005064">
    <property type="entry name" value="BUG"/>
</dbReference>
<dbReference type="Gene3D" id="3.40.190.10">
    <property type="entry name" value="Periplasmic binding protein-like II"/>
    <property type="match status" value="1"/>
</dbReference>
<dbReference type="PIRSF" id="PIRSF017082">
    <property type="entry name" value="YflP"/>
    <property type="match status" value="1"/>
</dbReference>